<proteinExistence type="predicted"/>
<evidence type="ECO:0000256" key="1">
    <source>
        <dbReference type="SAM" id="SignalP"/>
    </source>
</evidence>
<dbReference type="PANTHER" id="PTHR31047">
    <property type="entry name" value="MEIOTICALLY UP-REGULATED GENE 157 PROTEIN"/>
    <property type="match status" value="1"/>
</dbReference>
<dbReference type="PANTHER" id="PTHR31047:SF1">
    <property type="entry name" value="DUF1237 DOMAIN-CONTAINING PROTEIN"/>
    <property type="match status" value="1"/>
</dbReference>
<keyword evidence="2" id="KW-0378">Hydrolase</keyword>
<feature type="signal peptide" evidence="1">
    <location>
        <begin position="1"/>
        <end position="19"/>
    </location>
</feature>
<dbReference type="eggNOG" id="ENOG502QR7D">
    <property type="taxonomic scope" value="Eukaryota"/>
</dbReference>
<dbReference type="SUPFAM" id="SSF48208">
    <property type="entry name" value="Six-hairpin glycosidases"/>
    <property type="match status" value="1"/>
</dbReference>
<evidence type="ECO:0000313" key="2">
    <source>
        <dbReference type="EMBL" id="EMF09607.1"/>
    </source>
</evidence>
<dbReference type="RefSeq" id="XP_016757728.1">
    <property type="nucleotide sequence ID" value="XM_016909213.1"/>
</dbReference>
<dbReference type="PIRSF" id="PIRSF028846">
    <property type="entry name" value="UCP028846"/>
    <property type="match status" value="1"/>
</dbReference>
<dbReference type="OrthoDB" id="7771656at2759"/>
<dbReference type="STRING" id="692275.N1QEZ4"/>
<keyword evidence="1" id="KW-0732">Signal</keyword>
<dbReference type="Proteomes" id="UP000016931">
    <property type="component" value="Unassembled WGS sequence"/>
</dbReference>
<dbReference type="InterPro" id="IPR008928">
    <property type="entry name" value="6-hairpin_glycosidase_sf"/>
</dbReference>
<dbReference type="AlphaFoldDB" id="N1QEZ4"/>
<dbReference type="Gene3D" id="1.50.10.10">
    <property type="match status" value="1"/>
</dbReference>
<dbReference type="GO" id="GO:0005975">
    <property type="term" value="P:carbohydrate metabolic process"/>
    <property type="evidence" value="ECO:0007669"/>
    <property type="project" value="InterPro"/>
</dbReference>
<dbReference type="OMA" id="QLSWDYY"/>
<name>N1QEZ4_SPHMS</name>
<dbReference type="Pfam" id="PF06824">
    <property type="entry name" value="Glyco_hydro_125"/>
    <property type="match status" value="1"/>
</dbReference>
<dbReference type="GO" id="GO:0016787">
    <property type="term" value="F:hydrolase activity"/>
    <property type="evidence" value="ECO:0007669"/>
    <property type="project" value="UniProtKB-KW"/>
</dbReference>
<evidence type="ECO:0000313" key="3">
    <source>
        <dbReference type="Proteomes" id="UP000016931"/>
    </source>
</evidence>
<sequence length="548" mass="61387">MKWFRHLPPAALLLASVRAESNTEEDDDSDSYCELYGFTSQSPRPPLTSGVYQLSSMRPPKHCRTFRSPEVDDAIDSTVAQIADPDLKRLFSNAFPNTLDTTIAWRGVSEDNPDEELAFVITGDIPAMWLRDSANQLQSYAPLLQKNDSEDSLASLFRGAINLQARYLLGDPYCQAFQPPKESKRRPERNWAYSGQYKVTPPYDSKVVFECKWELDSLASFLELSESYFRRTGDLEFFEKFSWVSTVETILEVAENMTEQTTYEADGSIKNSSYLFSSSLNGGYGSPTAGGTGLIKVFFRPSDDDTLYQFFIPANMQFSHYLNASATIMEQLSGSGAKDLAARMRNKAASLRQAINDHAIISTPQHGDVYAYEIDGYGGVILMDDANSPSLLSSAYFGYSDKNDPIYQNTRARILSTLNPYWAHGPELSTIGSPHSGFVNGWPMASIMRILTSDDDAEITQQIYQLLSSTDGLGLIHESVNAHNQSQWTRSWFAWANGLFGQAIYELQARKPHILQQSFQDTSISKDDVGNLQYMPRKPTLFTNKVST</sequence>
<dbReference type="HOGENOM" id="CLU_023537_2_1_1"/>
<organism evidence="2 3">
    <name type="scientific">Sphaerulina musiva (strain SO2202)</name>
    <name type="common">Poplar stem canker fungus</name>
    <name type="synonym">Septoria musiva</name>
    <dbReference type="NCBI Taxonomy" id="692275"/>
    <lineage>
        <taxon>Eukaryota</taxon>
        <taxon>Fungi</taxon>
        <taxon>Dikarya</taxon>
        <taxon>Ascomycota</taxon>
        <taxon>Pezizomycotina</taxon>
        <taxon>Dothideomycetes</taxon>
        <taxon>Dothideomycetidae</taxon>
        <taxon>Mycosphaerellales</taxon>
        <taxon>Mycosphaerellaceae</taxon>
        <taxon>Sphaerulina</taxon>
    </lineage>
</organism>
<gene>
    <name evidence="2" type="ORF">SEPMUDRAFT_52072</name>
</gene>
<protein>
    <submittedName>
        <fullName evidence="2">Glycoside hydrolase family 125 protein</fullName>
    </submittedName>
</protein>
<feature type="chain" id="PRO_5004109800" evidence="1">
    <location>
        <begin position="20"/>
        <end position="548"/>
    </location>
</feature>
<reference evidence="2 3" key="1">
    <citation type="journal article" date="2012" name="PLoS Pathog.">
        <title>Diverse lifestyles and strategies of plant pathogenesis encoded in the genomes of eighteen Dothideomycetes fungi.</title>
        <authorList>
            <person name="Ohm R.A."/>
            <person name="Feau N."/>
            <person name="Henrissat B."/>
            <person name="Schoch C.L."/>
            <person name="Horwitz B.A."/>
            <person name="Barry K.W."/>
            <person name="Condon B.J."/>
            <person name="Copeland A.C."/>
            <person name="Dhillon B."/>
            <person name="Glaser F."/>
            <person name="Hesse C.N."/>
            <person name="Kosti I."/>
            <person name="LaButti K."/>
            <person name="Lindquist E.A."/>
            <person name="Lucas S."/>
            <person name="Salamov A.A."/>
            <person name="Bradshaw R.E."/>
            <person name="Ciuffetti L."/>
            <person name="Hamelin R.C."/>
            <person name="Kema G.H.J."/>
            <person name="Lawrence C."/>
            <person name="Scott J.A."/>
            <person name="Spatafora J.W."/>
            <person name="Turgeon B.G."/>
            <person name="de Wit P.J.G.M."/>
            <person name="Zhong S."/>
            <person name="Goodwin S.B."/>
            <person name="Grigoriev I.V."/>
        </authorList>
    </citation>
    <scope>NUCLEOTIDE SEQUENCE [LARGE SCALE GENOMIC DNA]</scope>
    <source>
        <strain evidence="2 3">SO2202</strain>
    </source>
</reference>
<dbReference type="InterPro" id="IPR008313">
    <property type="entry name" value="GH125"/>
</dbReference>
<keyword evidence="3" id="KW-1185">Reference proteome</keyword>
<dbReference type="SMART" id="SM01149">
    <property type="entry name" value="DUF1237"/>
    <property type="match status" value="1"/>
</dbReference>
<dbReference type="InterPro" id="IPR012341">
    <property type="entry name" value="6hp_glycosidase-like_sf"/>
</dbReference>
<dbReference type="GeneID" id="27906350"/>
<dbReference type="EMBL" id="KB456269">
    <property type="protein sequence ID" value="EMF09607.1"/>
    <property type="molecule type" value="Genomic_DNA"/>
</dbReference>
<accession>N1QEZ4</accession>